<keyword evidence="5" id="KW-1015">Disulfide bond</keyword>
<organism evidence="8 9">
    <name type="scientific">Deinococcus rubellus</name>
    <dbReference type="NCBI Taxonomy" id="1889240"/>
    <lineage>
        <taxon>Bacteria</taxon>
        <taxon>Thermotogati</taxon>
        <taxon>Deinococcota</taxon>
        <taxon>Deinococci</taxon>
        <taxon>Deinococcales</taxon>
        <taxon>Deinococcaceae</taxon>
        <taxon>Deinococcus</taxon>
    </lineage>
</organism>
<dbReference type="Proteomes" id="UP001060261">
    <property type="component" value="Chromosome"/>
</dbReference>
<evidence type="ECO:0000256" key="6">
    <source>
        <dbReference type="ARBA" id="ARBA00034078"/>
    </source>
</evidence>
<dbReference type="RefSeq" id="WP_260561065.1">
    <property type="nucleotide sequence ID" value="NZ_BAABEC010000009.1"/>
</dbReference>
<evidence type="ECO:0000256" key="1">
    <source>
        <dbReference type="ARBA" id="ARBA00022714"/>
    </source>
</evidence>
<evidence type="ECO:0000313" key="8">
    <source>
        <dbReference type="EMBL" id="UWX64804.1"/>
    </source>
</evidence>
<protein>
    <submittedName>
        <fullName evidence="8">Rieske (2Fe-2S) protein</fullName>
    </submittedName>
</protein>
<evidence type="ECO:0000256" key="4">
    <source>
        <dbReference type="ARBA" id="ARBA00023014"/>
    </source>
</evidence>
<keyword evidence="2" id="KW-0479">Metal-binding</keyword>
<evidence type="ECO:0000256" key="3">
    <source>
        <dbReference type="ARBA" id="ARBA00023004"/>
    </source>
</evidence>
<dbReference type="InterPro" id="IPR005805">
    <property type="entry name" value="Rieske_Fe-S_prot_C"/>
</dbReference>
<keyword evidence="4" id="KW-0411">Iron-sulfur</keyword>
<name>A0ABY5YIA7_9DEIO</name>
<dbReference type="PROSITE" id="PS51296">
    <property type="entry name" value="RIESKE"/>
    <property type="match status" value="1"/>
</dbReference>
<dbReference type="InterPro" id="IPR036922">
    <property type="entry name" value="Rieske_2Fe-2S_sf"/>
</dbReference>
<dbReference type="PRINTS" id="PR00162">
    <property type="entry name" value="RIESKE"/>
</dbReference>
<dbReference type="EMBL" id="CP104213">
    <property type="protein sequence ID" value="UWX64804.1"/>
    <property type="molecule type" value="Genomic_DNA"/>
</dbReference>
<proteinExistence type="predicted"/>
<keyword evidence="3" id="KW-0408">Iron</keyword>
<dbReference type="PANTHER" id="PTHR10134">
    <property type="entry name" value="CYTOCHROME B-C1 COMPLEX SUBUNIT RIESKE, MITOCHONDRIAL"/>
    <property type="match status" value="1"/>
</dbReference>
<keyword evidence="1" id="KW-0001">2Fe-2S</keyword>
<evidence type="ECO:0000256" key="5">
    <source>
        <dbReference type="ARBA" id="ARBA00023157"/>
    </source>
</evidence>
<reference evidence="8" key="1">
    <citation type="submission" date="2022-09" db="EMBL/GenBank/DDBJ databases">
        <title>genome sequence of Deinococcus rubellus.</title>
        <authorList>
            <person name="Srinivasan S."/>
        </authorList>
    </citation>
    <scope>NUCLEOTIDE SEQUENCE</scope>
    <source>
        <strain evidence="8">Ant6</strain>
    </source>
</reference>
<dbReference type="InterPro" id="IPR014349">
    <property type="entry name" value="Rieske_Fe-S_prot"/>
</dbReference>
<dbReference type="Gene3D" id="2.102.10.10">
    <property type="entry name" value="Rieske [2Fe-2S] iron-sulphur domain"/>
    <property type="match status" value="1"/>
</dbReference>
<comment type="cofactor">
    <cofactor evidence="6">
        <name>[2Fe-2S] cluster</name>
        <dbReference type="ChEBI" id="CHEBI:190135"/>
    </cofactor>
</comment>
<keyword evidence="9" id="KW-1185">Reference proteome</keyword>
<gene>
    <name evidence="8" type="ORF">N0D28_03835</name>
</gene>
<evidence type="ECO:0000313" key="9">
    <source>
        <dbReference type="Proteomes" id="UP001060261"/>
    </source>
</evidence>
<sequence length="98" mass="10433">MARVSKVVDGHTLTLKQSDEEIYLRAYSLRCPHSGCTVDEPGARLMQPGTILICPCHGSEYDGVNGALEFGPATIGLTALRVEVRGDSLYCVGIAPAL</sequence>
<dbReference type="CDD" id="cd03467">
    <property type="entry name" value="Rieske"/>
    <property type="match status" value="1"/>
</dbReference>
<dbReference type="Pfam" id="PF00355">
    <property type="entry name" value="Rieske"/>
    <property type="match status" value="1"/>
</dbReference>
<feature type="domain" description="Rieske" evidence="7">
    <location>
        <begin position="1"/>
        <end position="91"/>
    </location>
</feature>
<evidence type="ECO:0000259" key="7">
    <source>
        <dbReference type="PROSITE" id="PS51296"/>
    </source>
</evidence>
<dbReference type="SUPFAM" id="SSF50022">
    <property type="entry name" value="ISP domain"/>
    <property type="match status" value="1"/>
</dbReference>
<evidence type="ECO:0000256" key="2">
    <source>
        <dbReference type="ARBA" id="ARBA00022723"/>
    </source>
</evidence>
<dbReference type="InterPro" id="IPR017941">
    <property type="entry name" value="Rieske_2Fe-2S"/>
</dbReference>
<accession>A0ABY5YIA7</accession>